<keyword evidence="3" id="KW-0812">Transmembrane</keyword>
<keyword evidence="3" id="KW-1133">Transmembrane helix</keyword>
<evidence type="ECO:0000256" key="1">
    <source>
        <dbReference type="ARBA" id="ARBA00005445"/>
    </source>
</evidence>
<keyword evidence="5" id="KW-1185">Reference proteome</keyword>
<gene>
    <name evidence="4" type="ORF">E6C64_02185</name>
</gene>
<proteinExistence type="inferred from homology"/>
<dbReference type="Pfam" id="PF11999">
    <property type="entry name" value="Ice_binding"/>
    <property type="match status" value="1"/>
</dbReference>
<evidence type="ECO:0000256" key="2">
    <source>
        <dbReference type="ARBA" id="ARBA00022729"/>
    </source>
</evidence>
<dbReference type="Proteomes" id="UP000309133">
    <property type="component" value="Unassembled WGS sequence"/>
</dbReference>
<keyword evidence="2" id="KW-0732">Signal</keyword>
<reference evidence="4 5" key="1">
    <citation type="submission" date="2019-04" db="EMBL/GenBank/DDBJ databases">
        <authorList>
            <person name="Jiang L."/>
        </authorList>
    </citation>
    <scope>NUCLEOTIDE SEQUENCE [LARGE SCALE GENOMIC DNA]</scope>
    <source>
        <strain evidence="4 5">YIM 131853</strain>
    </source>
</reference>
<keyword evidence="3" id="KW-0472">Membrane</keyword>
<accession>A0A4S4FTU1</accession>
<comment type="caution">
    <text evidence="4">The sequence shown here is derived from an EMBL/GenBank/DDBJ whole genome shotgun (WGS) entry which is preliminary data.</text>
</comment>
<sequence length="369" mass="36732">MRAKPQLPGSFRAGALLARYRAADPPFVRGVLVTINSSFRSRICVSSIALVAAVAVALAGGSAAQAAESPVYLYTADSYAVLAGSAVTNTGPTVITGGDLGLSPGTAITGFPPGIIVGGTTNATNAAAVLAQDDLTTAYNDAAGRSPLESNVTELGNRELIAGTYRDDGGSMGLTGTVTLNGDAASVFVFQAFALTTASTSRVVLGGTVNACNVFWQVASDVTLGTGSHMVGTVMAMNSITATTGADVQGRLLARTGAVTLDSNTITAARGCDQTSTAATIARLNAEAATAAQAAADAATATAAQQAADEAARVAAAAALADKTAADQVAARELASTGFDATGLVVGTLALLASGTFLVLLGRRQARRR</sequence>
<comment type="similarity">
    <text evidence="1">Belongs to the ice-binding protein family.</text>
</comment>
<evidence type="ECO:0000313" key="5">
    <source>
        <dbReference type="Proteomes" id="UP000309133"/>
    </source>
</evidence>
<dbReference type="EMBL" id="SSSM01000001">
    <property type="protein sequence ID" value="THG33185.1"/>
    <property type="molecule type" value="Genomic_DNA"/>
</dbReference>
<dbReference type="AlphaFoldDB" id="A0A4S4FTU1"/>
<evidence type="ECO:0000313" key="4">
    <source>
        <dbReference type="EMBL" id="THG33185.1"/>
    </source>
</evidence>
<organism evidence="4 5">
    <name type="scientific">Naasia lichenicola</name>
    <dbReference type="NCBI Taxonomy" id="2565933"/>
    <lineage>
        <taxon>Bacteria</taxon>
        <taxon>Bacillati</taxon>
        <taxon>Actinomycetota</taxon>
        <taxon>Actinomycetes</taxon>
        <taxon>Micrococcales</taxon>
        <taxon>Microbacteriaceae</taxon>
        <taxon>Naasia</taxon>
    </lineage>
</organism>
<name>A0A4S4FTU1_9MICO</name>
<protein>
    <submittedName>
        <fullName evidence="4">DUF3494 domain-containing protein</fullName>
    </submittedName>
</protein>
<dbReference type="InterPro" id="IPR021884">
    <property type="entry name" value="Ice-bd_prot"/>
</dbReference>
<feature type="transmembrane region" description="Helical" evidence="3">
    <location>
        <begin position="341"/>
        <end position="361"/>
    </location>
</feature>
<evidence type="ECO:0000256" key="3">
    <source>
        <dbReference type="SAM" id="Phobius"/>
    </source>
</evidence>